<organism evidence="2 3">
    <name type="scientific">Yersinia enterocolitica</name>
    <dbReference type="NCBI Taxonomy" id="630"/>
    <lineage>
        <taxon>Bacteria</taxon>
        <taxon>Pseudomonadati</taxon>
        <taxon>Pseudomonadota</taxon>
        <taxon>Gammaproteobacteria</taxon>
        <taxon>Enterobacterales</taxon>
        <taxon>Yersiniaceae</taxon>
        <taxon>Yersinia</taxon>
    </lineage>
</organism>
<keyword evidence="1" id="KW-0472">Membrane</keyword>
<evidence type="ECO:0008006" key="4">
    <source>
        <dbReference type="Google" id="ProtNLM"/>
    </source>
</evidence>
<gene>
    <name evidence="2" type="ORF">ERS137941_03541</name>
</gene>
<proteinExistence type="predicted"/>
<keyword evidence="1" id="KW-1133">Transmembrane helix</keyword>
<keyword evidence="1" id="KW-0812">Transmembrane</keyword>
<dbReference type="AlphaFoldDB" id="A0A0T7P9F5"/>
<accession>A0A0T7P9F5</accession>
<reference evidence="2 3" key="1">
    <citation type="submission" date="2015-03" db="EMBL/GenBank/DDBJ databases">
        <authorList>
            <person name="Murphy D."/>
        </authorList>
    </citation>
    <scope>NUCLEOTIDE SEQUENCE [LARGE SCALE GENOMIC DNA]</scope>
    <source>
        <strain evidence="2 3">IP26249</strain>
    </source>
</reference>
<evidence type="ECO:0000313" key="2">
    <source>
        <dbReference type="EMBL" id="CFQ72220.1"/>
    </source>
</evidence>
<feature type="transmembrane region" description="Helical" evidence="1">
    <location>
        <begin position="58"/>
        <end position="79"/>
    </location>
</feature>
<dbReference type="EMBL" id="CGBR01000034">
    <property type="protein sequence ID" value="CFQ72220.1"/>
    <property type="molecule type" value="Genomic_DNA"/>
</dbReference>
<name>A0A0T7P9F5_YEREN</name>
<evidence type="ECO:0000256" key="1">
    <source>
        <dbReference type="SAM" id="Phobius"/>
    </source>
</evidence>
<dbReference type="Proteomes" id="UP000048841">
    <property type="component" value="Unassembled WGS sequence"/>
</dbReference>
<evidence type="ECO:0000313" key="3">
    <source>
        <dbReference type="Proteomes" id="UP000048841"/>
    </source>
</evidence>
<sequence length="80" mass="9272">MIIDIIAIILIVLVLCTRRGAQVDLQRRCFVLSRLGYESVDLMCTDEHFMRAFRHVKFWSMVLRVLVVGYAASWIVTLLS</sequence>
<protein>
    <recommendedName>
        <fullName evidence="4">Universal stress protein B</fullName>
    </recommendedName>
</protein>